<dbReference type="PANTHER" id="PTHR46825:SF9">
    <property type="entry name" value="BETA-LACTAMASE-RELATED DOMAIN-CONTAINING PROTEIN"/>
    <property type="match status" value="1"/>
</dbReference>
<dbReference type="GO" id="GO:0016787">
    <property type="term" value="F:hydrolase activity"/>
    <property type="evidence" value="ECO:0007669"/>
    <property type="project" value="UniProtKB-KW"/>
</dbReference>
<accession>A0A3D9CB99</accession>
<feature type="domain" description="Beta-lactamase-related" evidence="1">
    <location>
        <begin position="52"/>
        <end position="329"/>
    </location>
</feature>
<evidence type="ECO:0000313" key="3">
    <source>
        <dbReference type="Proteomes" id="UP000256686"/>
    </source>
</evidence>
<keyword evidence="2" id="KW-0378">Hydrolase</keyword>
<organism evidence="2 3">
    <name type="scientific">Chryseobacterium pennae</name>
    <dbReference type="NCBI Taxonomy" id="2258962"/>
    <lineage>
        <taxon>Bacteria</taxon>
        <taxon>Pseudomonadati</taxon>
        <taxon>Bacteroidota</taxon>
        <taxon>Flavobacteriia</taxon>
        <taxon>Flavobacteriales</taxon>
        <taxon>Weeksellaceae</taxon>
        <taxon>Chryseobacterium group</taxon>
        <taxon>Chryseobacterium</taxon>
    </lineage>
</organism>
<dbReference type="AlphaFoldDB" id="A0A3D9CB99"/>
<evidence type="ECO:0000313" key="2">
    <source>
        <dbReference type="EMBL" id="REC63029.1"/>
    </source>
</evidence>
<dbReference type="EMBL" id="QNVT01000005">
    <property type="protein sequence ID" value="REC63029.1"/>
    <property type="molecule type" value="Genomic_DNA"/>
</dbReference>
<dbReference type="Proteomes" id="UP000256686">
    <property type="component" value="Unassembled WGS sequence"/>
</dbReference>
<evidence type="ECO:0000259" key="1">
    <source>
        <dbReference type="Pfam" id="PF00144"/>
    </source>
</evidence>
<dbReference type="SUPFAM" id="SSF56601">
    <property type="entry name" value="beta-lactamase/transpeptidase-like"/>
    <property type="match status" value="1"/>
</dbReference>
<sequence>MIKKTQMKNNIKIQLGFLFLFLIALFSFSGKSKTGKLTQQLDAVCERNNFNGSVAVFDGTVQVYRKNKGFSDFSNKTKINKNTMFAIGSISKQFTAVLILLQMEQNRLNLDDKVSEYVKEFQTKEYESITIRQLLNHTSGLNTLGGKLMFKSGTGFYYSNDGYNTLGRIIEKTSGKSYNENLLKVFKKAGMTNSSTGSSFNGGDFGLVYVGSLNRYEKVRNMPERLNSSKVGIPAGGILSTVDDLLNWNQALYGGRIIKPKTLELLTTQSSVREHSVFGKTGYGLGIMRNTQAPVAYFHSGYVKGAPSLLVYYPKTKISVIILSNIADESKQQEVIFRPHIEIKEITDGG</sequence>
<gene>
    <name evidence="2" type="ORF">DRF65_07305</name>
</gene>
<comment type="caution">
    <text evidence="2">The sequence shown here is derived from an EMBL/GenBank/DDBJ whole genome shotgun (WGS) entry which is preliminary data.</text>
</comment>
<dbReference type="PANTHER" id="PTHR46825">
    <property type="entry name" value="D-ALANYL-D-ALANINE-CARBOXYPEPTIDASE/ENDOPEPTIDASE AMPH"/>
    <property type="match status" value="1"/>
</dbReference>
<dbReference type="InterPro" id="IPR050491">
    <property type="entry name" value="AmpC-like"/>
</dbReference>
<keyword evidence="3" id="KW-1185">Reference proteome</keyword>
<reference evidence="3" key="1">
    <citation type="submission" date="2018-06" db="EMBL/GenBank/DDBJ databases">
        <authorList>
            <person name="Lum Nde A."/>
            <person name="Hugo C."/>
        </authorList>
    </citation>
    <scope>NUCLEOTIDE SEQUENCE [LARGE SCALE GENOMIC DNA]</scope>
    <source>
        <strain evidence="3">1_F178</strain>
    </source>
</reference>
<protein>
    <submittedName>
        <fullName evidence="2">Serine hydrolase</fullName>
    </submittedName>
</protein>
<dbReference type="Gene3D" id="3.40.710.10">
    <property type="entry name" value="DD-peptidase/beta-lactamase superfamily"/>
    <property type="match status" value="1"/>
</dbReference>
<dbReference type="Pfam" id="PF00144">
    <property type="entry name" value="Beta-lactamase"/>
    <property type="match status" value="1"/>
</dbReference>
<name>A0A3D9CB99_9FLAO</name>
<dbReference type="InterPro" id="IPR012338">
    <property type="entry name" value="Beta-lactam/transpept-like"/>
</dbReference>
<dbReference type="InterPro" id="IPR001466">
    <property type="entry name" value="Beta-lactam-related"/>
</dbReference>
<proteinExistence type="predicted"/>